<dbReference type="OrthoDB" id="2965336at2"/>
<keyword evidence="2" id="KW-0472">Membrane</keyword>
<feature type="region of interest" description="Disordered" evidence="1">
    <location>
        <begin position="1"/>
        <end position="46"/>
    </location>
</feature>
<organism evidence="3 4">
    <name type="scientific">Marinococcus luteus</name>
    <dbReference type="NCBI Taxonomy" id="1122204"/>
    <lineage>
        <taxon>Bacteria</taxon>
        <taxon>Bacillati</taxon>
        <taxon>Bacillota</taxon>
        <taxon>Bacilli</taxon>
        <taxon>Bacillales</taxon>
        <taxon>Bacillaceae</taxon>
        <taxon>Marinococcus</taxon>
    </lineage>
</organism>
<feature type="transmembrane region" description="Helical" evidence="2">
    <location>
        <begin position="50"/>
        <end position="73"/>
    </location>
</feature>
<evidence type="ECO:0008006" key="5">
    <source>
        <dbReference type="Google" id="ProtNLM"/>
    </source>
</evidence>
<evidence type="ECO:0000313" key="3">
    <source>
        <dbReference type="EMBL" id="SDW36918.1"/>
    </source>
</evidence>
<keyword evidence="2" id="KW-1133">Transmembrane helix</keyword>
<dbReference type="STRING" id="1122204.SAMN05421781_1166"/>
<protein>
    <recommendedName>
        <fullName evidence="5">Sporulation and spore germination</fullName>
    </recommendedName>
</protein>
<feature type="compositionally biased region" description="Basic and acidic residues" evidence="1">
    <location>
        <begin position="8"/>
        <end position="39"/>
    </location>
</feature>
<dbReference type="RefSeq" id="WP_091612360.1">
    <property type="nucleotide sequence ID" value="NZ_FNNC01000002.1"/>
</dbReference>
<proteinExistence type="predicted"/>
<reference evidence="3 4" key="1">
    <citation type="submission" date="2016-10" db="EMBL/GenBank/DDBJ databases">
        <authorList>
            <person name="de Groot N.N."/>
        </authorList>
    </citation>
    <scope>NUCLEOTIDE SEQUENCE [LARGE SCALE GENOMIC DNA]</scope>
    <source>
        <strain evidence="3 4">DSM 23126</strain>
    </source>
</reference>
<sequence length="418" mass="45527">MKKHNRSRERIEHSLKQMPRVQDKRSKNEIYHNIQDRLDSKKRHRAHRRWPAPVFTSVAVLLLAILIVPGIWWTSNQTASPSQEENAEDENEAGDSESAEQQKTENTSENDSDSTESGESEPAESDTEEESPPEIQEGTEENAEMPGGYVSALTQEKGSGSVNAVTIPFESAQGSVIVPLTFVAETSLKELLNFITEEVDGNEFGLGPAVTEKVSWEDADNGSLEAAVSSETRAVEAGRIERGIEELARYLGEEGIEVSNTPDESNESEEEIDLRDIDENRGYYLYDVNDASYLVTGEGAGVSTTNENGDLLSLEETLVKMTEGPEISEVRAPIPGSLTVGNVEGEGESVTISLAGSLEDTSVEGQQAMVDAVGLAAADFGYESIKFISENSDSLGEVPLNQRWEVPAAPNTIEWKAS</sequence>
<feature type="compositionally biased region" description="Acidic residues" evidence="1">
    <location>
        <begin position="85"/>
        <end position="98"/>
    </location>
</feature>
<feature type="compositionally biased region" description="Acidic residues" evidence="1">
    <location>
        <begin position="108"/>
        <end position="143"/>
    </location>
</feature>
<evidence type="ECO:0000313" key="4">
    <source>
        <dbReference type="Proteomes" id="UP000199488"/>
    </source>
</evidence>
<accession>A0A1H2SZ97</accession>
<evidence type="ECO:0000256" key="2">
    <source>
        <dbReference type="SAM" id="Phobius"/>
    </source>
</evidence>
<dbReference type="AlphaFoldDB" id="A0A1H2SZ97"/>
<keyword evidence="2" id="KW-0812">Transmembrane</keyword>
<dbReference type="EMBL" id="FNNC01000002">
    <property type="protein sequence ID" value="SDW36918.1"/>
    <property type="molecule type" value="Genomic_DNA"/>
</dbReference>
<dbReference type="Proteomes" id="UP000199488">
    <property type="component" value="Unassembled WGS sequence"/>
</dbReference>
<gene>
    <name evidence="3" type="ORF">SAMN05421781_1166</name>
</gene>
<name>A0A1H2SZ97_9BACI</name>
<keyword evidence="4" id="KW-1185">Reference proteome</keyword>
<evidence type="ECO:0000256" key="1">
    <source>
        <dbReference type="SAM" id="MobiDB-lite"/>
    </source>
</evidence>
<feature type="region of interest" description="Disordered" evidence="1">
    <location>
        <begin position="77"/>
        <end position="144"/>
    </location>
</feature>